<evidence type="ECO:0000256" key="4">
    <source>
        <dbReference type="ARBA" id="ARBA00023163"/>
    </source>
</evidence>
<dbReference type="RefSeq" id="WP_111351210.1">
    <property type="nucleotide sequence ID" value="NZ_QHHQ01000007.1"/>
</dbReference>
<dbReference type="Gene3D" id="1.10.10.10">
    <property type="entry name" value="Winged helix-like DNA-binding domain superfamily/Winged helix DNA-binding domain"/>
    <property type="match status" value="1"/>
</dbReference>
<dbReference type="PROSITE" id="PS50931">
    <property type="entry name" value="HTH_LYSR"/>
    <property type="match status" value="1"/>
</dbReference>
<feature type="domain" description="HTH lysR-type" evidence="5">
    <location>
        <begin position="11"/>
        <end position="68"/>
    </location>
</feature>
<organism evidence="6 7">
    <name type="scientific">Acuticoccus sediminis</name>
    <dbReference type="NCBI Taxonomy" id="2184697"/>
    <lineage>
        <taxon>Bacteria</taxon>
        <taxon>Pseudomonadati</taxon>
        <taxon>Pseudomonadota</taxon>
        <taxon>Alphaproteobacteria</taxon>
        <taxon>Hyphomicrobiales</taxon>
        <taxon>Amorphaceae</taxon>
        <taxon>Acuticoccus</taxon>
    </lineage>
</organism>
<sequence>MRSDRMERVPMEMHQVRYFLAVARLLNFTRAADECNVSQPSLTRAIKLLEHELGGDLLRRERGLTHLTELGERMLPLLARCYESAASAKAVAAAMKSRNVAALRLGLSDAVDITPFLPALMELLRAFAGLSLKIDRGTSAATAEALREGRTDLALSCPAAMTWDRYESWPLFEEGLHLAFPAHHRFSARNALTPEDLAGERLIVRRHCETASAVEEILAGHGIDLSFGLEANSERDVIELVATGGGVAIVPTSTALPSSMRTAAIQGLSVGRQVKVYAVRGRHRSPAAAMLLTQLRAADWAPYEWGSPCDGPASASSASVNA</sequence>
<evidence type="ECO:0000256" key="2">
    <source>
        <dbReference type="ARBA" id="ARBA00023015"/>
    </source>
</evidence>
<gene>
    <name evidence="6" type="ORF">DLJ53_27040</name>
</gene>
<keyword evidence="3" id="KW-0238">DNA-binding</keyword>
<dbReference type="PANTHER" id="PTHR30346:SF29">
    <property type="entry name" value="LYSR SUBSTRATE-BINDING"/>
    <property type="match status" value="1"/>
</dbReference>
<evidence type="ECO:0000256" key="3">
    <source>
        <dbReference type="ARBA" id="ARBA00023125"/>
    </source>
</evidence>
<evidence type="ECO:0000256" key="1">
    <source>
        <dbReference type="ARBA" id="ARBA00009437"/>
    </source>
</evidence>
<comment type="caution">
    <text evidence="6">The sequence shown here is derived from an EMBL/GenBank/DDBJ whole genome shotgun (WGS) entry which is preliminary data.</text>
</comment>
<reference evidence="6 7" key="1">
    <citation type="submission" date="2018-05" db="EMBL/GenBank/DDBJ databases">
        <title>Acuticoccus sediminis sp. nov., isolated from deep-sea sediment of Indian Ocean.</title>
        <authorList>
            <person name="Liu X."/>
            <person name="Lai Q."/>
            <person name="Du Y."/>
            <person name="Sun F."/>
            <person name="Zhang X."/>
            <person name="Wang S."/>
            <person name="Shao Z."/>
        </authorList>
    </citation>
    <scope>NUCLEOTIDE SEQUENCE [LARGE SCALE GENOMIC DNA]</scope>
    <source>
        <strain evidence="6 7">PTG4-2</strain>
    </source>
</reference>
<dbReference type="InterPro" id="IPR000847">
    <property type="entry name" value="LysR_HTH_N"/>
</dbReference>
<dbReference type="PRINTS" id="PR00039">
    <property type="entry name" value="HTHLYSR"/>
</dbReference>
<dbReference type="PANTHER" id="PTHR30346">
    <property type="entry name" value="TRANSCRIPTIONAL DUAL REGULATOR HCAR-RELATED"/>
    <property type="match status" value="1"/>
</dbReference>
<keyword evidence="7" id="KW-1185">Reference proteome</keyword>
<dbReference type="GO" id="GO:0003677">
    <property type="term" value="F:DNA binding"/>
    <property type="evidence" value="ECO:0007669"/>
    <property type="project" value="UniProtKB-KW"/>
</dbReference>
<dbReference type="SUPFAM" id="SSF53850">
    <property type="entry name" value="Periplasmic binding protein-like II"/>
    <property type="match status" value="1"/>
</dbReference>
<accession>A0A8B2NNB7</accession>
<dbReference type="InterPro" id="IPR036388">
    <property type="entry name" value="WH-like_DNA-bd_sf"/>
</dbReference>
<dbReference type="SUPFAM" id="SSF46785">
    <property type="entry name" value="Winged helix' DNA-binding domain"/>
    <property type="match status" value="1"/>
</dbReference>
<evidence type="ECO:0000313" key="6">
    <source>
        <dbReference type="EMBL" id="RAH98358.1"/>
    </source>
</evidence>
<evidence type="ECO:0000313" key="7">
    <source>
        <dbReference type="Proteomes" id="UP000249590"/>
    </source>
</evidence>
<dbReference type="Gene3D" id="3.40.190.290">
    <property type="match status" value="1"/>
</dbReference>
<name>A0A8B2NNB7_9HYPH</name>
<dbReference type="CDD" id="cd05466">
    <property type="entry name" value="PBP2_LTTR_substrate"/>
    <property type="match status" value="1"/>
</dbReference>
<dbReference type="EMBL" id="QHHQ01000007">
    <property type="protein sequence ID" value="RAH98358.1"/>
    <property type="molecule type" value="Genomic_DNA"/>
</dbReference>
<dbReference type="GO" id="GO:0032993">
    <property type="term" value="C:protein-DNA complex"/>
    <property type="evidence" value="ECO:0007669"/>
    <property type="project" value="TreeGrafter"/>
</dbReference>
<comment type="similarity">
    <text evidence="1">Belongs to the LysR transcriptional regulatory family.</text>
</comment>
<dbReference type="InterPro" id="IPR005119">
    <property type="entry name" value="LysR_subst-bd"/>
</dbReference>
<proteinExistence type="inferred from homology"/>
<dbReference type="GO" id="GO:0003700">
    <property type="term" value="F:DNA-binding transcription factor activity"/>
    <property type="evidence" value="ECO:0007669"/>
    <property type="project" value="InterPro"/>
</dbReference>
<dbReference type="AlphaFoldDB" id="A0A8B2NNB7"/>
<evidence type="ECO:0000259" key="5">
    <source>
        <dbReference type="PROSITE" id="PS50931"/>
    </source>
</evidence>
<dbReference type="InterPro" id="IPR036390">
    <property type="entry name" value="WH_DNA-bd_sf"/>
</dbReference>
<dbReference type="Pfam" id="PF03466">
    <property type="entry name" value="LysR_substrate"/>
    <property type="match status" value="1"/>
</dbReference>
<protein>
    <submittedName>
        <fullName evidence="6">Transcriptional regulator</fullName>
    </submittedName>
</protein>
<keyword evidence="2" id="KW-0805">Transcription regulation</keyword>
<keyword evidence="4" id="KW-0804">Transcription</keyword>
<dbReference type="Proteomes" id="UP000249590">
    <property type="component" value="Unassembled WGS sequence"/>
</dbReference>
<dbReference type="Pfam" id="PF00126">
    <property type="entry name" value="HTH_1"/>
    <property type="match status" value="1"/>
</dbReference>